<dbReference type="EMBL" id="BSYO01000003">
    <property type="protein sequence ID" value="GMH02027.1"/>
    <property type="molecule type" value="Genomic_DNA"/>
</dbReference>
<proteinExistence type="predicted"/>
<comment type="caution">
    <text evidence="2">The sequence shown here is derived from an EMBL/GenBank/DDBJ whole genome shotgun (WGS) entry which is preliminary data.</text>
</comment>
<dbReference type="AlphaFoldDB" id="A0AAD3S0D9"/>
<name>A0AAD3S0D9_NEPGR</name>
<evidence type="ECO:0000313" key="3">
    <source>
        <dbReference type="Proteomes" id="UP001279734"/>
    </source>
</evidence>
<accession>A0AAD3S0D9</accession>
<feature type="region of interest" description="Disordered" evidence="1">
    <location>
        <begin position="1"/>
        <end position="22"/>
    </location>
</feature>
<organism evidence="2 3">
    <name type="scientific">Nepenthes gracilis</name>
    <name type="common">Slender pitcher plant</name>
    <dbReference type="NCBI Taxonomy" id="150966"/>
    <lineage>
        <taxon>Eukaryota</taxon>
        <taxon>Viridiplantae</taxon>
        <taxon>Streptophyta</taxon>
        <taxon>Embryophyta</taxon>
        <taxon>Tracheophyta</taxon>
        <taxon>Spermatophyta</taxon>
        <taxon>Magnoliopsida</taxon>
        <taxon>eudicotyledons</taxon>
        <taxon>Gunneridae</taxon>
        <taxon>Pentapetalae</taxon>
        <taxon>Caryophyllales</taxon>
        <taxon>Nepenthaceae</taxon>
        <taxon>Nepenthes</taxon>
    </lineage>
</organism>
<gene>
    <name evidence="2" type="ORF">Nepgr_003866</name>
</gene>
<reference evidence="2" key="1">
    <citation type="submission" date="2023-05" db="EMBL/GenBank/DDBJ databases">
        <title>Nepenthes gracilis genome sequencing.</title>
        <authorList>
            <person name="Fukushima K."/>
        </authorList>
    </citation>
    <scope>NUCLEOTIDE SEQUENCE</scope>
    <source>
        <strain evidence="2">SING2019-196</strain>
    </source>
</reference>
<keyword evidence="3" id="KW-1185">Reference proteome</keyword>
<sequence>MEEQPSHADLTTQANRLEMEKASQHRQLQELLFISKVQQQKFAAYNTPLAKRDSNEVTQTRNLESQMTLILLTMDKPNGFQQNAPGNVCQSDGVMSSEVPGEMECNQVDFVLEKQSVKSCEQVPCL</sequence>
<evidence type="ECO:0000256" key="1">
    <source>
        <dbReference type="SAM" id="MobiDB-lite"/>
    </source>
</evidence>
<dbReference type="Proteomes" id="UP001279734">
    <property type="component" value="Unassembled WGS sequence"/>
</dbReference>
<protein>
    <submittedName>
        <fullName evidence="2">Uncharacterized protein</fullName>
    </submittedName>
</protein>
<evidence type="ECO:0000313" key="2">
    <source>
        <dbReference type="EMBL" id="GMH02027.1"/>
    </source>
</evidence>